<dbReference type="InterPro" id="IPR021373">
    <property type="entry name" value="DUF2993"/>
</dbReference>
<accession>A0A0P7Z360</accession>
<dbReference type="InterPro" id="IPR006189">
    <property type="entry name" value="CHASE_dom"/>
</dbReference>
<dbReference type="AlphaFoldDB" id="A0A0P7Z360"/>
<evidence type="ECO:0000313" key="2">
    <source>
        <dbReference type="EMBL" id="KPQ37373.1"/>
    </source>
</evidence>
<dbReference type="PROSITE" id="PS50839">
    <property type="entry name" value="CHASE"/>
    <property type="match status" value="1"/>
</dbReference>
<sequence length="243" mass="26281">MGMDIGEQTISSAAEAIIKSQLDKVDSLEIEVHTDPVKLTQGQIDSLFVRGKGLVIQNDLRTEDLVLEASAVDISMLKMATGTFELDAPADASAKIVLKPDDVQTAFNADYVKQKMRGQKIDLGSGDRVTTDASNITFTIPEAGRIAVSADVMLIEKVETHHVAFSAKPVLVEQGQGVALTDVQYDQADNDMPALTRSLIASTQDLLDFRTFDIGDITLQVTQLDVQPDRLVFAANARITSFG</sequence>
<dbReference type="EMBL" id="LJZR01000002">
    <property type="protein sequence ID" value="KPQ37373.1"/>
    <property type="molecule type" value="Genomic_DNA"/>
</dbReference>
<name>A0A0P7Z360_9CYAN</name>
<reference evidence="2 3" key="1">
    <citation type="submission" date="2015-09" db="EMBL/GenBank/DDBJ databases">
        <title>Identification and resolution of microdiversity through metagenomic sequencing of parallel consortia.</title>
        <authorList>
            <person name="Nelson W.C."/>
            <person name="Romine M.F."/>
            <person name="Lindemann S.R."/>
        </authorList>
    </citation>
    <scope>NUCLEOTIDE SEQUENCE [LARGE SCALE GENOMIC DNA]</scope>
    <source>
        <strain evidence="2">Ana</strain>
    </source>
</reference>
<dbReference type="STRING" id="1666911.HLUCCA11_02740"/>
<dbReference type="Pfam" id="PF11209">
    <property type="entry name" value="LmeA"/>
    <property type="match status" value="1"/>
</dbReference>
<comment type="caution">
    <text evidence="2">The sequence shown here is derived from an EMBL/GenBank/DDBJ whole genome shotgun (WGS) entry which is preliminary data.</text>
</comment>
<feature type="domain" description="CHASE" evidence="1">
    <location>
        <begin position="1"/>
        <end position="56"/>
    </location>
</feature>
<dbReference type="Proteomes" id="UP000050465">
    <property type="component" value="Unassembled WGS sequence"/>
</dbReference>
<gene>
    <name evidence="2" type="ORF">HLUCCA11_02740</name>
</gene>
<protein>
    <recommendedName>
        <fullName evidence="1">CHASE domain-containing protein</fullName>
    </recommendedName>
</protein>
<evidence type="ECO:0000313" key="3">
    <source>
        <dbReference type="Proteomes" id="UP000050465"/>
    </source>
</evidence>
<proteinExistence type="predicted"/>
<dbReference type="GO" id="GO:0003824">
    <property type="term" value="F:catalytic activity"/>
    <property type="evidence" value="ECO:0007669"/>
    <property type="project" value="UniProtKB-ARBA"/>
</dbReference>
<organism evidence="2 3">
    <name type="scientific">Phormidesmis priestleyi Ana</name>
    <dbReference type="NCBI Taxonomy" id="1666911"/>
    <lineage>
        <taxon>Bacteria</taxon>
        <taxon>Bacillati</taxon>
        <taxon>Cyanobacteriota</taxon>
        <taxon>Cyanophyceae</taxon>
        <taxon>Leptolyngbyales</taxon>
        <taxon>Leptolyngbyaceae</taxon>
        <taxon>Phormidesmis</taxon>
    </lineage>
</organism>
<evidence type="ECO:0000259" key="1">
    <source>
        <dbReference type="PROSITE" id="PS50839"/>
    </source>
</evidence>